<dbReference type="STRING" id="1280949.HAD_08740"/>
<keyword evidence="1" id="KW-0812">Transmembrane</keyword>
<dbReference type="EMBL" id="ARYH01000001">
    <property type="protein sequence ID" value="KCZ85759.1"/>
    <property type="molecule type" value="Genomic_DNA"/>
</dbReference>
<keyword evidence="1" id="KW-0472">Membrane</keyword>
<dbReference type="RefSeq" id="WP_051596056.1">
    <property type="nucleotide sequence ID" value="NZ_ARYH01000001.1"/>
</dbReference>
<protein>
    <recommendedName>
        <fullName evidence="4">Pentapeptide repeat-containing protein</fullName>
    </recommendedName>
</protein>
<organism evidence="2 3">
    <name type="scientific">Hyphomonas adhaerens MHS-3</name>
    <dbReference type="NCBI Taxonomy" id="1280949"/>
    <lineage>
        <taxon>Bacteria</taxon>
        <taxon>Pseudomonadati</taxon>
        <taxon>Pseudomonadota</taxon>
        <taxon>Alphaproteobacteria</taxon>
        <taxon>Hyphomonadales</taxon>
        <taxon>Hyphomonadaceae</taxon>
        <taxon>Hyphomonas</taxon>
    </lineage>
</organism>
<name>A0A069E729_9PROT</name>
<feature type="transmembrane region" description="Helical" evidence="1">
    <location>
        <begin position="707"/>
        <end position="728"/>
    </location>
</feature>
<dbReference type="eggNOG" id="COG1357">
    <property type="taxonomic scope" value="Bacteria"/>
</dbReference>
<evidence type="ECO:0000313" key="2">
    <source>
        <dbReference type="EMBL" id="KCZ85759.1"/>
    </source>
</evidence>
<feature type="transmembrane region" description="Helical" evidence="1">
    <location>
        <begin position="796"/>
        <end position="816"/>
    </location>
</feature>
<sequence length="823" mass="90293">MAISQKWWDRWWDEDYSWDGLAKKDWDGWVVPEDGVPVPGKVGVDGDQATLQDYWRRAGLEEDIKREGHTCPKTGKQFTRIHLPLTFEDGSETLKGNDDKAFLEEVYDVLRSELARPIMETKYLDWGELEGPDHRMQWRGVVLPHFDLEDLSAQSRDEDDRIPLSLHAIDAAFLGDAWFNSAAFSGDVSFYSAAFSGDVSFYSAVFSGDTRFDSAVFSGDARFDSAAFSVDASFYSATFSGVAEFESAVFSGDAIFYGAAFSGDAGFSSAAFSGNARFDSASFSGDAGFYGAAFSGDAVFSSAAFSGKARFFSAAFSGDASFNSAAFSGVAEFDSAAFSGNANFDSATFSGHARFNSAAFSGYASFESVTFSGDAVFASAAFSGDAIFESAAFSGNTNFDSAVFSGYAIFESAAFSRGAIFEIATFSGDAWFDNAAFSEDACFASAAFSGEAHFNCAVFLGDADFGGEGRSLMSERRSIQRFVANGAMFLGPANFSNRNFLSGPEGVESDFDDAHFFHLFKLHDSSLHRGINFGKARVELALEQGKAQESCLPVPGALMEGLETLKRAVPEKPQPPKEDALESNKEQYVRDASKWSALYEGGLEEFQAWRRSEAQAFAEGSVEDRNEYFRALEDCYRTLKLFNEDRRDRVEEGRFHRLELIARRRRGRPKYTPLQMLAFWQEKEGIPIWERVLSHIYGGASRYGNSVVLPIVWLICGVLLFAAIYAAMASFPHHTPTVSELENALSFSAGRVLPFGPWADPEACSRIGQMLETAGRENCTGGAIHYGTWVPFGLRLLASFQSLTAIILAFLSGLAIRRRFQMN</sequence>
<keyword evidence="3" id="KW-1185">Reference proteome</keyword>
<accession>A0A069E729</accession>
<comment type="caution">
    <text evidence="2">The sequence shown here is derived from an EMBL/GenBank/DDBJ whole genome shotgun (WGS) entry which is preliminary data.</text>
</comment>
<reference evidence="2 3" key="1">
    <citation type="journal article" date="2014" name="Antonie Van Leeuwenhoek">
        <title>Hyphomonas beringensis sp. nov. and Hyphomonas chukchiensis sp. nov., isolated from surface seawater of the Bering Sea and Chukchi Sea.</title>
        <authorList>
            <person name="Li C."/>
            <person name="Lai Q."/>
            <person name="Li G."/>
            <person name="Dong C."/>
            <person name="Wang J."/>
            <person name="Liao Y."/>
            <person name="Shao Z."/>
        </authorList>
    </citation>
    <scope>NUCLEOTIDE SEQUENCE [LARGE SCALE GENOMIC DNA]</scope>
    <source>
        <strain evidence="2 3">MHS-3</strain>
    </source>
</reference>
<dbReference type="OrthoDB" id="7623072at2"/>
<dbReference type="Proteomes" id="UP000027446">
    <property type="component" value="Unassembled WGS sequence"/>
</dbReference>
<proteinExistence type="predicted"/>
<dbReference type="Pfam" id="PF13576">
    <property type="entry name" value="Pentapeptide_3"/>
    <property type="match status" value="2"/>
</dbReference>
<dbReference type="AlphaFoldDB" id="A0A069E729"/>
<evidence type="ECO:0008006" key="4">
    <source>
        <dbReference type="Google" id="ProtNLM"/>
    </source>
</evidence>
<gene>
    <name evidence="2" type="ORF">HAD_08740</name>
</gene>
<evidence type="ECO:0000313" key="3">
    <source>
        <dbReference type="Proteomes" id="UP000027446"/>
    </source>
</evidence>
<keyword evidence="1" id="KW-1133">Transmembrane helix</keyword>
<evidence type="ECO:0000256" key="1">
    <source>
        <dbReference type="SAM" id="Phobius"/>
    </source>
</evidence>
<dbReference type="PATRIC" id="fig|1280949.3.peg.1784"/>
<dbReference type="InterPro" id="IPR001646">
    <property type="entry name" value="5peptide_repeat"/>
</dbReference>